<protein>
    <submittedName>
        <fullName evidence="1">Uncharacterized protein</fullName>
    </submittedName>
</protein>
<accession>A0A8S5NW29</accession>
<name>A0A8S5NW29_9CAUD</name>
<dbReference type="EMBL" id="BK015264">
    <property type="protein sequence ID" value="DAD98572.1"/>
    <property type="molecule type" value="Genomic_DNA"/>
</dbReference>
<proteinExistence type="predicted"/>
<sequence>MSNRSLQNMASWHARHQRGRAFLRITRIDGNFLFESFCLQAETKFLKL</sequence>
<evidence type="ECO:0000313" key="1">
    <source>
        <dbReference type="EMBL" id="DAD98572.1"/>
    </source>
</evidence>
<reference evidence="1" key="1">
    <citation type="journal article" date="2021" name="Proc. Natl. Acad. Sci. U.S.A.">
        <title>A Catalog of Tens of Thousands of Viruses from Human Metagenomes Reveals Hidden Associations with Chronic Diseases.</title>
        <authorList>
            <person name="Tisza M.J."/>
            <person name="Buck C.B."/>
        </authorList>
    </citation>
    <scope>NUCLEOTIDE SEQUENCE</scope>
    <source>
        <strain evidence="1">CtTnV63</strain>
    </source>
</reference>
<organism evidence="1">
    <name type="scientific">Siphoviridae sp. ctTnV63</name>
    <dbReference type="NCBI Taxonomy" id="2825523"/>
    <lineage>
        <taxon>Viruses</taxon>
        <taxon>Duplodnaviria</taxon>
        <taxon>Heunggongvirae</taxon>
        <taxon>Uroviricota</taxon>
        <taxon>Caudoviricetes</taxon>
    </lineage>
</organism>